<sequence length="236" mass="25567">MKKGLTELVFVVDRSGSMTGLESDTIGGLNATLKAHRGEDGEAVVSTILFDDKVEVLHDRLPIANVAPITEKEYWVRGCTALLDAVGGAVKHISRVHGYLPEEYRPEHTIVVITTDGMENASREYSYDQVKALISQKEAEGWNFLFLGANIDAAAEAGRIGISPDFAATYVADGKGTQVMHQAQCAATVAMRTGAPMPKGSWKREIEKDTASRGGQGEHQGESKRKGMFGLFGKRQ</sequence>
<dbReference type="KEGG" id="ebz:J7S26_07180"/>
<evidence type="ECO:0000313" key="3">
    <source>
        <dbReference type="Proteomes" id="UP000671910"/>
    </source>
</evidence>
<feature type="compositionally biased region" description="Basic and acidic residues" evidence="1">
    <location>
        <begin position="202"/>
        <end position="211"/>
    </location>
</feature>
<feature type="region of interest" description="Disordered" evidence="1">
    <location>
        <begin position="196"/>
        <end position="236"/>
    </location>
</feature>
<reference evidence="2" key="1">
    <citation type="submission" date="2021-04" db="EMBL/GenBank/DDBJ databases">
        <title>Novel species in family Eggerthellaceae.</title>
        <authorList>
            <person name="Zhang G."/>
        </authorList>
    </citation>
    <scope>NUCLEOTIDE SEQUENCE</scope>
    <source>
        <strain evidence="2">Zg-886</strain>
    </source>
</reference>
<dbReference type="RefSeq" id="WP_261428542.1">
    <property type="nucleotide sequence ID" value="NZ_CP072829.1"/>
</dbReference>
<dbReference type="AlphaFoldDB" id="A0A9E6SU42"/>
<dbReference type="Proteomes" id="UP000671910">
    <property type="component" value="Chromosome"/>
</dbReference>
<name>A0A9E6SU42_9ACTN</name>
<gene>
    <name evidence="2" type="ORF">J7S26_07180</name>
</gene>
<evidence type="ECO:0000256" key="1">
    <source>
        <dbReference type="SAM" id="MobiDB-lite"/>
    </source>
</evidence>
<proteinExistence type="predicted"/>
<dbReference type="SUPFAM" id="SSF53300">
    <property type="entry name" value="vWA-like"/>
    <property type="match status" value="1"/>
</dbReference>
<dbReference type="EMBL" id="CP072829">
    <property type="protein sequence ID" value="QTU84130.1"/>
    <property type="molecule type" value="Genomic_DNA"/>
</dbReference>
<evidence type="ECO:0000313" key="2">
    <source>
        <dbReference type="EMBL" id="QTU84130.1"/>
    </source>
</evidence>
<accession>A0A9E6SU42</accession>
<dbReference type="InterPro" id="IPR036465">
    <property type="entry name" value="vWFA_dom_sf"/>
</dbReference>
<organism evidence="2 3">
    <name type="scientific">Xiamenia xianingshaonis</name>
    <dbReference type="NCBI Taxonomy" id="2682776"/>
    <lineage>
        <taxon>Bacteria</taxon>
        <taxon>Bacillati</taxon>
        <taxon>Actinomycetota</taxon>
        <taxon>Coriobacteriia</taxon>
        <taxon>Eggerthellales</taxon>
        <taxon>Eggerthellaceae</taxon>
        <taxon>Xiamenia</taxon>
    </lineage>
</organism>
<protein>
    <recommendedName>
        <fullName evidence="4">VWA domain-containing protein</fullName>
    </recommendedName>
</protein>
<dbReference type="Gene3D" id="3.40.50.410">
    <property type="entry name" value="von Willebrand factor, type A domain"/>
    <property type="match status" value="1"/>
</dbReference>
<evidence type="ECO:0008006" key="4">
    <source>
        <dbReference type="Google" id="ProtNLM"/>
    </source>
</evidence>